<accession>A0AAV9Q748</accession>
<dbReference type="AlphaFoldDB" id="A0AAV9Q748"/>
<dbReference type="Proteomes" id="UP001345827">
    <property type="component" value="Unassembled WGS sequence"/>
</dbReference>
<reference evidence="3 4" key="1">
    <citation type="submission" date="2023-06" db="EMBL/GenBank/DDBJ databases">
        <title>Black Yeasts Isolated from many extreme environments.</title>
        <authorList>
            <person name="Coleine C."/>
            <person name="Stajich J.E."/>
            <person name="Selbmann L."/>
        </authorList>
    </citation>
    <scope>NUCLEOTIDE SEQUENCE [LARGE SCALE GENOMIC DNA]</scope>
    <source>
        <strain evidence="3 4">CCFEE 5887</strain>
    </source>
</reference>
<dbReference type="EMBL" id="JAXLQG010000011">
    <property type="protein sequence ID" value="KAK5534449.1"/>
    <property type="molecule type" value="Genomic_DNA"/>
</dbReference>
<feature type="compositionally biased region" description="Polar residues" evidence="2">
    <location>
        <begin position="212"/>
        <end position="222"/>
    </location>
</feature>
<evidence type="ECO:0000313" key="3">
    <source>
        <dbReference type="EMBL" id="KAK5534449.1"/>
    </source>
</evidence>
<feature type="compositionally biased region" description="Polar residues" evidence="2">
    <location>
        <begin position="86"/>
        <end position="95"/>
    </location>
</feature>
<comment type="caution">
    <text evidence="3">The sequence shown here is derived from an EMBL/GenBank/DDBJ whole genome shotgun (WGS) entry which is preliminary data.</text>
</comment>
<keyword evidence="1" id="KW-0175">Coiled coil</keyword>
<keyword evidence="4" id="KW-1185">Reference proteome</keyword>
<feature type="region of interest" description="Disordered" evidence="2">
    <location>
        <begin position="205"/>
        <end position="225"/>
    </location>
</feature>
<evidence type="ECO:0000256" key="1">
    <source>
        <dbReference type="SAM" id="Coils"/>
    </source>
</evidence>
<feature type="region of interest" description="Disordered" evidence="2">
    <location>
        <begin position="49"/>
        <end position="99"/>
    </location>
</feature>
<name>A0AAV9Q748_9PEZI</name>
<evidence type="ECO:0000313" key="4">
    <source>
        <dbReference type="Proteomes" id="UP001345827"/>
    </source>
</evidence>
<proteinExistence type="predicted"/>
<evidence type="ECO:0000256" key="2">
    <source>
        <dbReference type="SAM" id="MobiDB-lite"/>
    </source>
</evidence>
<sequence>MSMVSSRGSSYSESFDERQSKNLTAMWNPEKNLVTMTSLDLMPELHRRDSMSTEASNSTLAMDAPHDELDPKTPTVREIPLRRRSPSLSDASSDVQSDHVAGPMEQLLQSLLRKVTEAERSRPTIMAEDYAKLQARVDALEGEKKTWESRYQAYFDVRDQDLTNILKLRTMLADERREHTAIKKLRDEDLENLLSVRHKLAQALWSKPEPQRPTSTVPSGRQSRTEGVDLWQAAKTAAMEHRLLELEAANKELHEQAATGGSSDASKMMSRMENMFEDSLKLREKMASKVQQLRFEKEALQKEVAVLEDRTTELEGVIERLQRNCGI</sequence>
<protein>
    <submittedName>
        <fullName evidence="3">Uncharacterized protein</fullName>
    </submittedName>
</protein>
<organism evidence="3 4">
    <name type="scientific">Vermiconidia calcicola</name>
    <dbReference type="NCBI Taxonomy" id="1690605"/>
    <lineage>
        <taxon>Eukaryota</taxon>
        <taxon>Fungi</taxon>
        <taxon>Dikarya</taxon>
        <taxon>Ascomycota</taxon>
        <taxon>Pezizomycotina</taxon>
        <taxon>Dothideomycetes</taxon>
        <taxon>Dothideomycetidae</taxon>
        <taxon>Mycosphaerellales</taxon>
        <taxon>Extremaceae</taxon>
        <taxon>Vermiconidia</taxon>
    </lineage>
</organism>
<feature type="coiled-coil region" evidence="1">
    <location>
        <begin position="283"/>
        <end position="324"/>
    </location>
</feature>
<gene>
    <name evidence="3" type="ORF">LTR25_006481</name>
</gene>